<keyword evidence="4" id="KW-1185">Reference proteome</keyword>
<dbReference type="Pfam" id="PF13690">
    <property type="entry name" value="CheX"/>
    <property type="match status" value="1"/>
</dbReference>
<accession>A0A401FSU3</accession>
<evidence type="ECO:0000256" key="1">
    <source>
        <dbReference type="ARBA" id="ARBA00022500"/>
    </source>
</evidence>
<dbReference type="Gene3D" id="3.40.1550.10">
    <property type="entry name" value="CheC-like"/>
    <property type="match status" value="1"/>
</dbReference>
<dbReference type="InterPro" id="IPR028051">
    <property type="entry name" value="CheX-like_dom"/>
</dbReference>
<dbReference type="OrthoDB" id="9790435at2"/>
<dbReference type="PANTHER" id="PTHR39452:SF1">
    <property type="entry name" value="CHEY-P PHOSPHATASE CHEX"/>
    <property type="match status" value="1"/>
</dbReference>
<gene>
    <name evidence="3" type="ORF">DENIS_0994</name>
</gene>
<dbReference type="Proteomes" id="UP000288096">
    <property type="component" value="Unassembled WGS sequence"/>
</dbReference>
<name>A0A401FSU3_9BACT</name>
<evidence type="ECO:0000313" key="3">
    <source>
        <dbReference type="EMBL" id="GBC60052.1"/>
    </source>
</evidence>
<dbReference type="PANTHER" id="PTHR39452">
    <property type="entry name" value="CHEY-P PHOSPHATASE CHEX"/>
    <property type="match status" value="1"/>
</dbReference>
<reference evidence="4" key="1">
    <citation type="submission" date="2017-11" db="EMBL/GenBank/DDBJ databases">
        <authorList>
            <person name="Watanabe M."/>
            <person name="Kojima H."/>
        </authorList>
    </citation>
    <scope>NUCLEOTIDE SEQUENCE [LARGE SCALE GENOMIC DNA]</scope>
    <source>
        <strain evidence="4">Tokyo 01</strain>
    </source>
</reference>
<comment type="caution">
    <text evidence="3">The sequence shown here is derived from an EMBL/GenBank/DDBJ whole genome shotgun (WGS) entry which is preliminary data.</text>
</comment>
<evidence type="ECO:0000259" key="2">
    <source>
        <dbReference type="Pfam" id="PF13690"/>
    </source>
</evidence>
<proteinExistence type="predicted"/>
<dbReference type="GO" id="GO:0006935">
    <property type="term" value="P:chemotaxis"/>
    <property type="evidence" value="ECO:0007669"/>
    <property type="project" value="UniProtKB-KW"/>
</dbReference>
<dbReference type="CDD" id="cd17906">
    <property type="entry name" value="CheX"/>
    <property type="match status" value="1"/>
</dbReference>
<sequence>MEVQDRLDEKLIYPFINATLNVLKTMAFTEAHAEIPYLKSEKTAKGDVSGVIGLTGDLNGTLSVSFPEKSILAIVSNMFAEEMTEVDEEIRDAVGEITNMISGQARQELEDADVSLDSAIPTVISGKGHTIKHITNYPIAAVTFTIDSGEFEFGNGTEFTIEVCLEES</sequence>
<evidence type="ECO:0000313" key="4">
    <source>
        <dbReference type="Proteomes" id="UP000288096"/>
    </source>
</evidence>
<keyword evidence="1" id="KW-0145">Chemotaxis</keyword>
<feature type="domain" description="Chemotaxis phosphatase CheX-like" evidence="2">
    <location>
        <begin position="48"/>
        <end position="145"/>
    </location>
</feature>
<dbReference type="RefSeq" id="WP_124327508.1">
    <property type="nucleotide sequence ID" value="NZ_BEXT01000001.1"/>
</dbReference>
<protein>
    <submittedName>
        <fullName evidence="3">Chemotaxis protein CheX</fullName>
    </submittedName>
</protein>
<dbReference type="EMBL" id="BEXT01000001">
    <property type="protein sequence ID" value="GBC60052.1"/>
    <property type="molecule type" value="Genomic_DNA"/>
</dbReference>
<reference evidence="4" key="2">
    <citation type="submission" date="2019-01" db="EMBL/GenBank/DDBJ databases">
        <title>Genome sequence of Desulfonema ishimotonii strain Tokyo 01.</title>
        <authorList>
            <person name="Fukui M."/>
        </authorList>
    </citation>
    <scope>NUCLEOTIDE SEQUENCE [LARGE SCALE GENOMIC DNA]</scope>
    <source>
        <strain evidence="4">Tokyo 01</strain>
    </source>
</reference>
<dbReference type="AlphaFoldDB" id="A0A401FSU3"/>
<organism evidence="3 4">
    <name type="scientific">Desulfonema ishimotonii</name>
    <dbReference type="NCBI Taxonomy" id="45657"/>
    <lineage>
        <taxon>Bacteria</taxon>
        <taxon>Pseudomonadati</taxon>
        <taxon>Thermodesulfobacteriota</taxon>
        <taxon>Desulfobacteria</taxon>
        <taxon>Desulfobacterales</taxon>
        <taxon>Desulfococcaceae</taxon>
        <taxon>Desulfonema</taxon>
    </lineage>
</organism>
<dbReference type="InterPro" id="IPR028976">
    <property type="entry name" value="CheC-like_sf"/>
</dbReference>
<dbReference type="SUPFAM" id="SSF103039">
    <property type="entry name" value="CheC-like"/>
    <property type="match status" value="1"/>
</dbReference>
<dbReference type="InterPro" id="IPR038756">
    <property type="entry name" value="CheX-like"/>
</dbReference>